<evidence type="ECO:0000313" key="3">
    <source>
        <dbReference type="EMBL" id="NJP88705.1"/>
    </source>
</evidence>
<keyword evidence="1" id="KW-0812">Transmembrane</keyword>
<accession>A0ABX1AST6</accession>
<dbReference type="RefSeq" id="WP_168006996.1">
    <property type="nucleotide sequence ID" value="NZ_JAATEP010000002.1"/>
</dbReference>
<evidence type="ECO:0000259" key="2">
    <source>
        <dbReference type="Pfam" id="PF02517"/>
    </source>
</evidence>
<keyword evidence="4" id="KW-1185">Reference proteome</keyword>
<name>A0ABX1AST6_9ACTN</name>
<feature type="transmembrane region" description="Helical" evidence="1">
    <location>
        <begin position="151"/>
        <end position="169"/>
    </location>
</feature>
<keyword evidence="3" id="KW-0378">Hydrolase</keyword>
<gene>
    <name evidence="3" type="ORF">HCN51_04395</name>
</gene>
<dbReference type="PANTHER" id="PTHR35797">
    <property type="entry name" value="PROTEASE-RELATED"/>
    <property type="match status" value="1"/>
</dbReference>
<feature type="transmembrane region" description="Helical" evidence="1">
    <location>
        <begin position="236"/>
        <end position="256"/>
    </location>
</feature>
<keyword evidence="1" id="KW-0472">Membrane</keyword>
<dbReference type="Pfam" id="PF02517">
    <property type="entry name" value="Rce1-like"/>
    <property type="match status" value="1"/>
</dbReference>
<protein>
    <submittedName>
        <fullName evidence="3">CPBP family intramembrane metalloprotease</fullName>
    </submittedName>
</protein>
<proteinExistence type="predicted"/>
<evidence type="ECO:0000313" key="4">
    <source>
        <dbReference type="Proteomes" id="UP000696294"/>
    </source>
</evidence>
<dbReference type="EMBL" id="JAATEP010000002">
    <property type="protein sequence ID" value="NJP88705.1"/>
    <property type="molecule type" value="Genomic_DNA"/>
</dbReference>
<dbReference type="GO" id="GO:0008237">
    <property type="term" value="F:metallopeptidase activity"/>
    <property type="evidence" value="ECO:0007669"/>
    <property type="project" value="UniProtKB-KW"/>
</dbReference>
<dbReference type="PANTHER" id="PTHR35797:SF1">
    <property type="entry name" value="PROTEASE"/>
    <property type="match status" value="1"/>
</dbReference>
<comment type="caution">
    <text evidence="3">The sequence shown here is derived from an EMBL/GenBank/DDBJ whole genome shotgun (WGS) entry which is preliminary data.</text>
</comment>
<feature type="transmembrane region" description="Helical" evidence="1">
    <location>
        <begin position="39"/>
        <end position="57"/>
    </location>
</feature>
<dbReference type="InterPro" id="IPR042150">
    <property type="entry name" value="MmRce1-like"/>
</dbReference>
<feature type="transmembrane region" description="Helical" evidence="1">
    <location>
        <begin position="12"/>
        <end position="33"/>
    </location>
</feature>
<reference evidence="3 4" key="1">
    <citation type="submission" date="2020-03" db="EMBL/GenBank/DDBJ databases">
        <title>WGS of actinomycetes isolated from Thailand.</title>
        <authorList>
            <person name="Thawai C."/>
        </authorList>
    </citation>
    <scope>NUCLEOTIDE SEQUENCE [LARGE SCALE GENOMIC DNA]</scope>
    <source>
        <strain evidence="3 4">FMUSA5-5</strain>
    </source>
</reference>
<keyword evidence="3" id="KW-0482">Metalloprotease</keyword>
<feature type="transmembrane region" description="Helical" evidence="1">
    <location>
        <begin position="85"/>
        <end position="104"/>
    </location>
</feature>
<organism evidence="3 4">
    <name type="scientific">Nonomuraea composti</name>
    <dbReference type="NCBI Taxonomy" id="2720023"/>
    <lineage>
        <taxon>Bacteria</taxon>
        <taxon>Bacillati</taxon>
        <taxon>Actinomycetota</taxon>
        <taxon>Actinomycetes</taxon>
        <taxon>Streptosporangiales</taxon>
        <taxon>Streptosporangiaceae</taxon>
        <taxon>Nonomuraea</taxon>
    </lineage>
</organism>
<dbReference type="InterPro" id="IPR003675">
    <property type="entry name" value="Rce1/LyrA-like_dom"/>
</dbReference>
<dbReference type="Proteomes" id="UP000696294">
    <property type="component" value="Unassembled WGS sequence"/>
</dbReference>
<evidence type="ECO:0000256" key="1">
    <source>
        <dbReference type="SAM" id="Phobius"/>
    </source>
</evidence>
<feature type="domain" description="CAAX prenyl protease 2/Lysostaphin resistance protein A-like" evidence="2">
    <location>
        <begin position="120"/>
        <end position="219"/>
    </location>
</feature>
<sequence length="259" mass="27974">MAAVPVPRRSPAAYFVLVLLLTVPFLALSALSSSQLLPGLPPAALAVVCPVTAALILEHRRGGRAAAGALLRRSYDFARIRAKGWYVPVLLLHPAVLAVSYLYLRLRGIDVPAIEVSAPALAAMVAVFLVSAVCEELGWSAYAVESLTERWGALGAALIVGAAWAVWHWPALLQAHRPPGWIAWWTLGTLAMRVIMVWLFVNTGMSVFAVALFHMVSNLGWQVFPVHGSYYDEPSVAVVMAVAAVVIVAVWGPRALRRR</sequence>
<keyword evidence="3" id="KW-0645">Protease</keyword>
<keyword evidence="1" id="KW-1133">Transmembrane helix</keyword>